<feature type="region of interest" description="Disordered" evidence="1">
    <location>
        <begin position="1"/>
        <end position="82"/>
    </location>
</feature>
<dbReference type="Proteomes" id="UP001234581">
    <property type="component" value="Unassembled WGS sequence"/>
</dbReference>
<accession>A0AAD7UR38</accession>
<comment type="caution">
    <text evidence="2">The sequence shown here is derived from an EMBL/GenBank/DDBJ whole genome shotgun (WGS) entry which is preliminary data.</text>
</comment>
<gene>
    <name evidence="2" type="ORF">O0I10_012786</name>
</gene>
<dbReference type="GeneID" id="83220120"/>
<keyword evidence="3" id="KW-1185">Reference proteome</keyword>
<evidence type="ECO:0000313" key="3">
    <source>
        <dbReference type="Proteomes" id="UP001234581"/>
    </source>
</evidence>
<evidence type="ECO:0000313" key="2">
    <source>
        <dbReference type="EMBL" id="KAJ8651640.1"/>
    </source>
</evidence>
<protein>
    <submittedName>
        <fullName evidence="2">Uncharacterized protein</fullName>
    </submittedName>
</protein>
<name>A0AAD7UR38_9FUNG</name>
<dbReference type="AlphaFoldDB" id="A0AAD7UR38"/>
<proteinExistence type="predicted"/>
<evidence type="ECO:0000256" key="1">
    <source>
        <dbReference type="SAM" id="MobiDB-lite"/>
    </source>
</evidence>
<dbReference type="EMBL" id="JARTCD010000158">
    <property type="protein sequence ID" value="KAJ8651640.1"/>
    <property type="molecule type" value="Genomic_DNA"/>
</dbReference>
<dbReference type="RefSeq" id="XP_058336554.1">
    <property type="nucleotide sequence ID" value="XM_058492673.1"/>
</dbReference>
<organism evidence="2 3">
    <name type="scientific">Lichtheimia ornata</name>
    <dbReference type="NCBI Taxonomy" id="688661"/>
    <lineage>
        <taxon>Eukaryota</taxon>
        <taxon>Fungi</taxon>
        <taxon>Fungi incertae sedis</taxon>
        <taxon>Mucoromycota</taxon>
        <taxon>Mucoromycotina</taxon>
        <taxon>Mucoromycetes</taxon>
        <taxon>Mucorales</taxon>
        <taxon>Lichtheimiaceae</taxon>
        <taxon>Lichtheimia</taxon>
    </lineage>
</organism>
<reference evidence="2 3" key="1">
    <citation type="submission" date="2023-03" db="EMBL/GenBank/DDBJ databases">
        <title>Genome sequence of Lichtheimia ornata CBS 291.66.</title>
        <authorList>
            <person name="Mohabir J.T."/>
            <person name="Shea T.P."/>
            <person name="Kurbessoian T."/>
            <person name="Berby B."/>
            <person name="Fontaine J."/>
            <person name="Livny J."/>
            <person name="Gnirke A."/>
            <person name="Stajich J.E."/>
            <person name="Cuomo C.A."/>
        </authorList>
    </citation>
    <scope>NUCLEOTIDE SEQUENCE [LARGE SCALE GENOMIC DNA]</scope>
    <source>
        <strain evidence="2">CBS 291.66</strain>
    </source>
</reference>
<feature type="compositionally biased region" description="Polar residues" evidence="1">
    <location>
        <begin position="48"/>
        <end position="65"/>
    </location>
</feature>
<sequence length="82" mass="8563">MSNNYNNDQPLPFGAAMARDGAEPMNVDSDNHGNNQGNNNSAPAPEGSRQSGSGETSVSQTTAGSSAPEKVHTCSIHSYKIR</sequence>